<feature type="chain" id="PRO_5046280047" evidence="1">
    <location>
        <begin position="18"/>
        <end position="95"/>
    </location>
</feature>
<evidence type="ECO:0000313" key="3">
    <source>
        <dbReference type="Proteomes" id="UP001595539"/>
    </source>
</evidence>
<evidence type="ECO:0000313" key="2">
    <source>
        <dbReference type="EMBL" id="MFC3628631.1"/>
    </source>
</evidence>
<comment type="caution">
    <text evidence="2">The sequence shown here is derived from an EMBL/GenBank/DDBJ whole genome shotgun (WGS) entry which is preliminary data.</text>
</comment>
<dbReference type="RefSeq" id="WP_377759579.1">
    <property type="nucleotide sequence ID" value="NZ_JBHRXY010000002.1"/>
</dbReference>
<name>A0ABV7U0U7_9RHOB</name>
<organism evidence="2 3">
    <name type="scientific">Paracoccus angustae</name>
    <dbReference type="NCBI Taxonomy" id="1671480"/>
    <lineage>
        <taxon>Bacteria</taxon>
        <taxon>Pseudomonadati</taxon>
        <taxon>Pseudomonadota</taxon>
        <taxon>Alphaproteobacteria</taxon>
        <taxon>Rhodobacterales</taxon>
        <taxon>Paracoccaceae</taxon>
        <taxon>Paracoccus</taxon>
    </lineage>
</organism>
<evidence type="ECO:0000256" key="1">
    <source>
        <dbReference type="SAM" id="SignalP"/>
    </source>
</evidence>
<gene>
    <name evidence="2" type="ORF">ACFOM8_04155</name>
</gene>
<feature type="signal peptide" evidence="1">
    <location>
        <begin position="1"/>
        <end position="17"/>
    </location>
</feature>
<protein>
    <submittedName>
        <fullName evidence="2">Uncharacterized protein</fullName>
    </submittedName>
</protein>
<proteinExistence type="predicted"/>
<dbReference type="EMBL" id="JBHRXY010000002">
    <property type="protein sequence ID" value="MFC3628631.1"/>
    <property type="molecule type" value="Genomic_DNA"/>
</dbReference>
<dbReference type="Proteomes" id="UP001595539">
    <property type="component" value="Unassembled WGS sequence"/>
</dbReference>
<reference evidence="3" key="1">
    <citation type="journal article" date="2019" name="Int. J. Syst. Evol. Microbiol.">
        <title>The Global Catalogue of Microorganisms (GCM) 10K type strain sequencing project: providing services to taxonomists for standard genome sequencing and annotation.</title>
        <authorList>
            <consortium name="The Broad Institute Genomics Platform"/>
            <consortium name="The Broad Institute Genome Sequencing Center for Infectious Disease"/>
            <person name="Wu L."/>
            <person name="Ma J."/>
        </authorList>
    </citation>
    <scope>NUCLEOTIDE SEQUENCE [LARGE SCALE GENOMIC DNA]</scope>
    <source>
        <strain evidence="3">KCTC 42473</strain>
    </source>
</reference>
<accession>A0ABV7U0U7</accession>
<keyword evidence="1" id="KW-0732">Signal</keyword>
<sequence length="95" mass="10599">MKAVIAILLLSAQGAYAAWDIRQCAADVKDRHGIRIEEAMRICAGSQAKQRARRQCVIEKVKTQGVTPETALNMCMNRSQRSDQSIQAPRFAVIR</sequence>
<keyword evidence="3" id="KW-1185">Reference proteome</keyword>